<evidence type="ECO:0000259" key="1">
    <source>
        <dbReference type="Pfam" id="PF14301"/>
    </source>
</evidence>
<evidence type="ECO:0000313" key="3">
    <source>
        <dbReference type="Proteomes" id="UP000464644"/>
    </source>
</evidence>
<evidence type="ECO:0000313" key="2">
    <source>
        <dbReference type="EMBL" id="QHF01236.1"/>
    </source>
</evidence>
<dbReference type="EMBL" id="CP047265">
    <property type="protein sequence ID" value="QHF01236.1"/>
    <property type="molecule type" value="Genomic_DNA"/>
</dbReference>
<protein>
    <submittedName>
        <fullName evidence="2">DUF4376 domain-containing protein</fullName>
    </submittedName>
</protein>
<organism evidence="2 3">
    <name type="scientific">Pseudomonas asturiensis</name>
    <dbReference type="NCBI Taxonomy" id="1190415"/>
    <lineage>
        <taxon>Bacteria</taxon>
        <taxon>Pseudomonadati</taxon>
        <taxon>Pseudomonadota</taxon>
        <taxon>Gammaproteobacteria</taxon>
        <taxon>Pseudomonadales</taxon>
        <taxon>Pseudomonadaceae</taxon>
        <taxon>Pseudomonas</taxon>
    </lineage>
</organism>
<dbReference type="Pfam" id="PF14301">
    <property type="entry name" value="DUF4376"/>
    <property type="match status" value="1"/>
</dbReference>
<accession>A0ABX6H6X2</accession>
<dbReference type="Proteomes" id="UP000464644">
    <property type="component" value="Chromosome"/>
</dbReference>
<sequence>MYMIETFENGSALVVNTDPNTPYRAVHNAADEAEAERLVIEMNQPGMLRRLAEYRLSFEIGGLQLADGLRVLTDRESQGQLTSSYTTLANNLIPDTNWKAANGWQVVTLKELEPIAKAVAAHVRGCFRGENAVFDAINGAKTMAAIEAIDIPAQFAAAYQVAYAEVMGAAQ</sequence>
<dbReference type="RefSeq" id="WP_024687754.1">
    <property type="nucleotide sequence ID" value="NZ_CP047265.1"/>
</dbReference>
<name>A0ABX6H6X2_9PSED</name>
<gene>
    <name evidence="2" type="ORF">N015_01965</name>
</gene>
<keyword evidence="3" id="KW-1185">Reference proteome</keyword>
<reference evidence="2 3" key="1">
    <citation type="journal article" date="2014" name="Genome Announc.">
        <title>Draft Genome Sequences of a Phylogenetically Diverse Suite of Pseudomonas syringae Strains from Multiple Source Populations.</title>
        <authorList>
            <person name="Baltrus D.A."/>
            <person name="Yourstone S."/>
            <person name="Lind A."/>
            <person name="Guilbaud C."/>
            <person name="Sands D.C."/>
            <person name="Jones C.D."/>
            <person name="Morris C.E."/>
            <person name="Dangl J.L."/>
        </authorList>
    </citation>
    <scope>NUCLEOTIDE SEQUENCE [LARGE SCALE GENOMIC DNA]</scope>
    <source>
        <strain evidence="2 3">CC1524</strain>
    </source>
</reference>
<feature type="domain" description="DUF4376" evidence="1">
    <location>
        <begin position="48"/>
        <end position="149"/>
    </location>
</feature>
<dbReference type="InterPro" id="IPR025484">
    <property type="entry name" value="DUF4376"/>
</dbReference>
<proteinExistence type="predicted"/>